<accession>A0ABU2N8I7</accession>
<dbReference type="RefSeq" id="WP_311556273.1">
    <property type="nucleotide sequence ID" value="NZ_JAVREJ010000007.1"/>
</dbReference>
<evidence type="ECO:0000313" key="5">
    <source>
        <dbReference type="EMBL" id="MDT0350238.1"/>
    </source>
</evidence>
<dbReference type="InterPro" id="IPR027417">
    <property type="entry name" value="P-loop_NTPase"/>
</dbReference>
<dbReference type="Pfam" id="PF13191">
    <property type="entry name" value="AAA_16"/>
    <property type="match status" value="1"/>
</dbReference>
<dbReference type="SUPFAM" id="SSF48452">
    <property type="entry name" value="TPR-like"/>
    <property type="match status" value="1"/>
</dbReference>
<dbReference type="Proteomes" id="UP001183202">
    <property type="component" value="Unassembled WGS sequence"/>
</dbReference>
<dbReference type="Gene3D" id="1.25.40.10">
    <property type="entry name" value="Tetratricopeptide repeat domain"/>
    <property type="match status" value="1"/>
</dbReference>
<feature type="region of interest" description="Disordered" evidence="3">
    <location>
        <begin position="477"/>
        <end position="502"/>
    </location>
</feature>
<dbReference type="EMBL" id="JAVREJ010000007">
    <property type="protein sequence ID" value="MDT0350238.1"/>
    <property type="molecule type" value="Genomic_DNA"/>
</dbReference>
<feature type="compositionally biased region" description="Low complexity" evidence="3">
    <location>
        <begin position="486"/>
        <end position="502"/>
    </location>
</feature>
<dbReference type="SUPFAM" id="SSF52540">
    <property type="entry name" value="P-loop containing nucleoside triphosphate hydrolases"/>
    <property type="match status" value="1"/>
</dbReference>
<dbReference type="PANTHER" id="PTHR16305">
    <property type="entry name" value="TESTICULAR SOLUBLE ADENYLYL CYCLASE"/>
    <property type="match status" value="1"/>
</dbReference>
<keyword evidence="1" id="KW-0547">Nucleotide-binding</keyword>
<dbReference type="InterPro" id="IPR041664">
    <property type="entry name" value="AAA_16"/>
</dbReference>
<evidence type="ECO:0000259" key="4">
    <source>
        <dbReference type="Pfam" id="PF13191"/>
    </source>
</evidence>
<protein>
    <submittedName>
        <fullName evidence="5">AAA family ATPase</fullName>
    </submittedName>
</protein>
<proteinExistence type="predicted"/>
<keyword evidence="2" id="KW-0067">ATP-binding</keyword>
<gene>
    <name evidence="5" type="ORF">RM445_11955</name>
</gene>
<dbReference type="InterPro" id="IPR011990">
    <property type="entry name" value="TPR-like_helical_dom_sf"/>
</dbReference>
<evidence type="ECO:0000256" key="2">
    <source>
        <dbReference type="ARBA" id="ARBA00022840"/>
    </source>
</evidence>
<name>A0ABU2N8I7_9PSEU</name>
<sequence>MAGPVILERAAELRALASALADSSTGTGTTVLVGGEAGSGKTTLTTHFVATAECRVLRSGCDGATTAAPLGPLVEVAEALAVELPADGGAPVDRVRLFAAVRAALVAEPTVWLIEDVHWADAATLDLVRYLSRRGEGSPVMLLLTFRDDEVGVGHPVRVLLGELATVRSVHRLGVPPLSRAAMAELARRSGVDVDVAALCERTGGNAFYVTEVLAGEDGAVPPTVRDAVLARTARLSPAAQDTLAAAAVLGGRAEIDVLAAVSGGALDAVDECLAAGVLLGGGAEVAFRHELAREALVSSVLPGRLRMLHRAAYAVLHESGADDRQLAHHAAAAGDGPNLIAHAPGAAARAAALGAHREAAEHYRAALRWGHLLGPAERGDLLERLSYECYLTGQLTEAVEARGAELALRRDSGDALRTGTSLRWLSRLSWYRLRNSEAERYAQEAVATLSQLPEGPELAMAYSNLASSGCSRRTWPIHRSGGTGPSSWPGGSATSTPRCTR</sequence>
<evidence type="ECO:0000256" key="3">
    <source>
        <dbReference type="SAM" id="MobiDB-lite"/>
    </source>
</evidence>
<comment type="caution">
    <text evidence="5">The sequence shown here is derived from an EMBL/GenBank/DDBJ whole genome shotgun (WGS) entry which is preliminary data.</text>
</comment>
<dbReference type="PANTHER" id="PTHR16305:SF35">
    <property type="entry name" value="TRANSCRIPTIONAL ACTIVATOR DOMAIN"/>
    <property type="match status" value="1"/>
</dbReference>
<reference evidence="6" key="1">
    <citation type="submission" date="2023-07" db="EMBL/GenBank/DDBJ databases">
        <title>30 novel species of actinomycetes from the DSMZ collection.</title>
        <authorList>
            <person name="Nouioui I."/>
        </authorList>
    </citation>
    <scope>NUCLEOTIDE SEQUENCE [LARGE SCALE GENOMIC DNA]</scope>
    <source>
        <strain evidence="6">DSM 45834</strain>
    </source>
</reference>
<keyword evidence="6" id="KW-1185">Reference proteome</keyword>
<evidence type="ECO:0000313" key="6">
    <source>
        <dbReference type="Proteomes" id="UP001183202"/>
    </source>
</evidence>
<organism evidence="5 6">
    <name type="scientific">Pseudonocardia charpentierae</name>
    <dbReference type="NCBI Taxonomy" id="3075545"/>
    <lineage>
        <taxon>Bacteria</taxon>
        <taxon>Bacillati</taxon>
        <taxon>Actinomycetota</taxon>
        <taxon>Actinomycetes</taxon>
        <taxon>Pseudonocardiales</taxon>
        <taxon>Pseudonocardiaceae</taxon>
        <taxon>Pseudonocardia</taxon>
    </lineage>
</organism>
<evidence type="ECO:0000256" key="1">
    <source>
        <dbReference type="ARBA" id="ARBA00022741"/>
    </source>
</evidence>
<feature type="domain" description="Orc1-like AAA ATPase" evidence="4">
    <location>
        <begin position="8"/>
        <end position="142"/>
    </location>
</feature>